<dbReference type="EMBL" id="KR053194">
    <property type="protein sequence ID" value="AKJ72030.1"/>
    <property type="molecule type" value="Genomic_DNA"/>
</dbReference>
<dbReference type="Proteomes" id="UP000201404">
    <property type="component" value="Genome"/>
</dbReference>
<keyword evidence="2" id="KW-1185">Reference proteome</keyword>
<proteinExistence type="predicted"/>
<dbReference type="OrthoDB" id="5640at10239"/>
<reference evidence="1 2" key="1">
    <citation type="submission" date="2015-04" db="EMBL/GenBank/DDBJ databases">
        <title>Locating and activating molecular 'time bombs': can Mycolata prophages be selectively induced en masse to biologically control activated sludge foaming?</title>
        <authorList>
            <person name="Dyson Z.A."/>
            <person name="Brown T.L."/>
            <person name="Farrar B."/>
            <person name="Doyle S."/>
            <person name="Tucci J."/>
            <person name="Seviour R.J."/>
            <person name="Petrovski S."/>
        </authorList>
    </citation>
    <scope>NUCLEOTIDE SEQUENCE [LARGE SCALE GENOMIC DNA]</scope>
</reference>
<evidence type="ECO:0000313" key="1">
    <source>
        <dbReference type="EMBL" id="AKJ72030.1"/>
    </source>
</evidence>
<evidence type="ECO:0000313" key="2">
    <source>
        <dbReference type="Proteomes" id="UP000201404"/>
    </source>
</evidence>
<accession>A0A162E105</accession>
<gene>
    <name evidence="1" type="ORF">GAL1_15</name>
</gene>
<protein>
    <submittedName>
        <fullName evidence="1">Putative major tail protein</fullName>
    </submittedName>
</protein>
<dbReference type="RefSeq" id="YP_009324407.1">
    <property type="nucleotide sequence ID" value="NC_031936.1"/>
</dbReference>
<name>A0A162E105_9CAUD</name>
<dbReference type="GeneID" id="30309330"/>
<organism evidence="1 2">
    <name type="scientific">Gordonia phage GAL1</name>
    <dbReference type="NCBI Taxonomy" id="1647469"/>
    <lineage>
        <taxon>Viruses</taxon>
        <taxon>Duplodnaviria</taxon>
        <taxon>Heunggongvirae</taxon>
        <taxon>Uroviricota</taxon>
        <taxon>Caudoviricetes</taxon>
        <taxon>Galunavirus</taxon>
        <taxon>Galunavirus GAL1</taxon>
    </lineage>
</organism>
<sequence length="308" mass="32572">MASQVELYREANELGIVVAQKLLVMAKPWVKGNTAPDPLFDEDGLVEGSLAGFKTLGGIKKKTGASFTPDIDISDIETYGNASPSRRLIQSEGGKLEIGPQEARRIVQELQTNLQAGAFQATSTGGFRAKKTALTPIRYWTFFVLGEDVNDETLEPIWQWWWFKKLAPESGGKISLAQDAESMPDIELGLFQDGEDLYEFGIDGPGFDPLRVELGYASGDYVVGVGAASAGTFTLSYKGNTTAGIAYNAAASAVKSALVALDDGFDAADWTVTGTAPNWTVTTPDGAPIAGSGSGLTGGTFAVTPVEV</sequence>
<dbReference type="KEGG" id="vg:30309330"/>